<feature type="transmembrane region" description="Helical" evidence="6">
    <location>
        <begin position="285"/>
        <end position="304"/>
    </location>
</feature>
<proteinExistence type="predicted"/>
<organism evidence="9 10">
    <name type="scientific">Sinomonas terrae</name>
    <dbReference type="NCBI Taxonomy" id="2908838"/>
    <lineage>
        <taxon>Bacteria</taxon>
        <taxon>Bacillati</taxon>
        <taxon>Actinomycetota</taxon>
        <taxon>Actinomycetes</taxon>
        <taxon>Micrococcales</taxon>
        <taxon>Micrococcaceae</taxon>
        <taxon>Sinomonas</taxon>
    </lineage>
</organism>
<feature type="signal peptide" evidence="7">
    <location>
        <begin position="1"/>
        <end position="25"/>
    </location>
</feature>
<evidence type="ECO:0000256" key="6">
    <source>
        <dbReference type="SAM" id="Phobius"/>
    </source>
</evidence>
<comment type="subcellular location">
    <subcellularLocation>
        <location evidence="1">Cell membrane</location>
        <topology evidence="1">Multi-pass membrane protein</topology>
    </subcellularLocation>
</comment>
<dbReference type="PROSITE" id="PS50850">
    <property type="entry name" value="MFS"/>
    <property type="match status" value="1"/>
</dbReference>
<protein>
    <submittedName>
        <fullName evidence="9">MFS transporter</fullName>
    </submittedName>
</protein>
<keyword evidence="10" id="KW-1185">Reference proteome</keyword>
<feature type="transmembrane region" description="Helical" evidence="6">
    <location>
        <begin position="373"/>
        <end position="395"/>
    </location>
</feature>
<name>A0ABS9U3Z3_9MICC</name>
<evidence type="ECO:0000256" key="4">
    <source>
        <dbReference type="ARBA" id="ARBA00023136"/>
    </source>
</evidence>
<dbReference type="InterPro" id="IPR036259">
    <property type="entry name" value="MFS_trans_sf"/>
</dbReference>
<dbReference type="EMBL" id="JAKZBV010000001">
    <property type="protein sequence ID" value="MCH6471411.1"/>
    <property type="molecule type" value="Genomic_DNA"/>
</dbReference>
<feature type="transmembrane region" description="Helical" evidence="6">
    <location>
        <begin position="166"/>
        <end position="184"/>
    </location>
</feature>
<feature type="region of interest" description="Disordered" evidence="5">
    <location>
        <begin position="213"/>
        <end position="235"/>
    </location>
</feature>
<evidence type="ECO:0000256" key="7">
    <source>
        <dbReference type="SAM" id="SignalP"/>
    </source>
</evidence>
<dbReference type="SUPFAM" id="SSF103473">
    <property type="entry name" value="MFS general substrate transporter"/>
    <property type="match status" value="1"/>
</dbReference>
<evidence type="ECO:0000256" key="1">
    <source>
        <dbReference type="ARBA" id="ARBA00004651"/>
    </source>
</evidence>
<comment type="caution">
    <text evidence="9">The sequence shown here is derived from an EMBL/GenBank/DDBJ whole genome shotgun (WGS) entry which is preliminary data.</text>
</comment>
<feature type="transmembrane region" description="Helical" evidence="6">
    <location>
        <begin position="340"/>
        <end position="361"/>
    </location>
</feature>
<feature type="transmembrane region" description="Helical" evidence="6">
    <location>
        <begin position="401"/>
        <end position="424"/>
    </location>
</feature>
<reference evidence="9 10" key="1">
    <citation type="submission" date="2022-03" db="EMBL/GenBank/DDBJ databases">
        <title>Sinomonas sp. isolated from a soil.</title>
        <authorList>
            <person name="Han J."/>
            <person name="Kim D.-U."/>
        </authorList>
    </citation>
    <scope>NUCLEOTIDE SEQUENCE [LARGE SCALE GENOMIC DNA]</scope>
    <source>
        <strain evidence="9 10">5-5</strain>
    </source>
</reference>
<feature type="transmembrane region" description="Helical" evidence="6">
    <location>
        <begin position="78"/>
        <end position="95"/>
    </location>
</feature>
<keyword evidence="2 6" id="KW-0812">Transmembrane</keyword>
<dbReference type="InterPro" id="IPR052524">
    <property type="entry name" value="MFS_Cyanate_Porter"/>
</dbReference>
<dbReference type="PANTHER" id="PTHR23523">
    <property type="match status" value="1"/>
</dbReference>
<evidence type="ECO:0000256" key="2">
    <source>
        <dbReference type="ARBA" id="ARBA00022692"/>
    </source>
</evidence>
<feature type="chain" id="PRO_5046819899" evidence="7">
    <location>
        <begin position="26"/>
        <end position="438"/>
    </location>
</feature>
<evidence type="ECO:0000256" key="5">
    <source>
        <dbReference type="SAM" id="MobiDB-lite"/>
    </source>
</evidence>
<sequence length="438" mass="45770">MTRRIGRASALALLAVGLMSLNARAPLVGLAPVLGGIQHDTGLSAAVAGLLTAIPVLCFGLVTPAAAWFIGRIGINHANLYFFGGLAAGVALRSFGGAVGAILGTVVLGVAMTIVNVVTPLLVGRDFPQRAALMTGLTTAAVNVGTTLASALTAPLAGAIGWQWSLVSWLVLTALAAVTWFSVFPPSKDGPRWSDAEFPGPLARAVTRRRAELRAAQGQPGTSTGPLPISPARKASRPKISSANRRMMRLFTVAFALHNLGYYAITLWLPTFLVQTRGMTASEAGLAASMFQLFAVVGPLLIPALSRWVGWGPQRLFVLVAACWIALPAGILLAPGAWPLWALVGGVAQGGTFTVVFTVVIQRAKSLDENRRMTAFIQSVGYGFASLGPILMGYLRDAAGGWTAPFLLVLVAVVVMAVSGLAAIRTHDDARRPAEVLR</sequence>
<dbReference type="Pfam" id="PF07690">
    <property type="entry name" value="MFS_1"/>
    <property type="match status" value="1"/>
</dbReference>
<dbReference type="RefSeq" id="WP_241055184.1">
    <property type="nucleotide sequence ID" value="NZ_JAKZBV010000001.1"/>
</dbReference>
<evidence type="ECO:0000313" key="9">
    <source>
        <dbReference type="EMBL" id="MCH6471411.1"/>
    </source>
</evidence>
<feature type="domain" description="Major facilitator superfamily (MFS) profile" evidence="8">
    <location>
        <begin position="1"/>
        <end position="431"/>
    </location>
</feature>
<feature type="transmembrane region" description="Helical" evidence="6">
    <location>
        <begin position="46"/>
        <end position="71"/>
    </location>
</feature>
<keyword evidence="7" id="KW-0732">Signal</keyword>
<feature type="transmembrane region" description="Helical" evidence="6">
    <location>
        <begin position="101"/>
        <end position="123"/>
    </location>
</feature>
<feature type="transmembrane region" description="Helical" evidence="6">
    <location>
        <begin position="316"/>
        <end position="334"/>
    </location>
</feature>
<dbReference type="InterPro" id="IPR020846">
    <property type="entry name" value="MFS_dom"/>
</dbReference>
<dbReference type="PANTHER" id="PTHR23523:SF2">
    <property type="entry name" value="2-NITROIMIDAZOLE TRANSPORTER"/>
    <property type="match status" value="1"/>
</dbReference>
<evidence type="ECO:0000259" key="8">
    <source>
        <dbReference type="PROSITE" id="PS50850"/>
    </source>
</evidence>
<evidence type="ECO:0000313" key="10">
    <source>
        <dbReference type="Proteomes" id="UP001202922"/>
    </source>
</evidence>
<feature type="transmembrane region" description="Helical" evidence="6">
    <location>
        <begin position="135"/>
        <end position="160"/>
    </location>
</feature>
<feature type="transmembrane region" description="Helical" evidence="6">
    <location>
        <begin position="247"/>
        <end position="265"/>
    </location>
</feature>
<gene>
    <name evidence="9" type="ORF">L0M17_15730</name>
</gene>
<keyword evidence="4 6" id="KW-0472">Membrane</keyword>
<dbReference type="Proteomes" id="UP001202922">
    <property type="component" value="Unassembled WGS sequence"/>
</dbReference>
<evidence type="ECO:0000256" key="3">
    <source>
        <dbReference type="ARBA" id="ARBA00022989"/>
    </source>
</evidence>
<keyword evidence="3 6" id="KW-1133">Transmembrane helix</keyword>
<dbReference type="Gene3D" id="1.20.1250.20">
    <property type="entry name" value="MFS general substrate transporter like domains"/>
    <property type="match status" value="2"/>
</dbReference>
<accession>A0ABS9U3Z3</accession>
<dbReference type="InterPro" id="IPR011701">
    <property type="entry name" value="MFS"/>
</dbReference>